<keyword evidence="3" id="KW-1185">Reference proteome</keyword>
<feature type="compositionally biased region" description="Basic and acidic residues" evidence="1">
    <location>
        <begin position="32"/>
        <end position="50"/>
    </location>
</feature>
<dbReference type="Proteomes" id="UP001397290">
    <property type="component" value="Unassembled WGS sequence"/>
</dbReference>
<organism evidence="2 3">
    <name type="scientific">Beauveria asiatica</name>
    <dbReference type="NCBI Taxonomy" id="1069075"/>
    <lineage>
        <taxon>Eukaryota</taxon>
        <taxon>Fungi</taxon>
        <taxon>Dikarya</taxon>
        <taxon>Ascomycota</taxon>
        <taxon>Pezizomycotina</taxon>
        <taxon>Sordariomycetes</taxon>
        <taxon>Hypocreomycetidae</taxon>
        <taxon>Hypocreales</taxon>
        <taxon>Cordycipitaceae</taxon>
        <taxon>Beauveria</taxon>
    </lineage>
</organism>
<evidence type="ECO:0000313" key="2">
    <source>
        <dbReference type="EMBL" id="KAK8141567.1"/>
    </source>
</evidence>
<comment type="caution">
    <text evidence="2">The sequence shown here is derived from an EMBL/GenBank/DDBJ whole genome shotgun (WGS) entry which is preliminary data.</text>
</comment>
<accession>A0AAW0RHC5</accession>
<dbReference type="AlphaFoldDB" id="A0AAW0RHC5"/>
<dbReference type="EMBL" id="JAAHCF010000922">
    <property type="protein sequence ID" value="KAK8141567.1"/>
    <property type="molecule type" value="Genomic_DNA"/>
</dbReference>
<name>A0AAW0RHC5_9HYPO</name>
<feature type="region of interest" description="Disordered" evidence="1">
    <location>
        <begin position="25"/>
        <end position="53"/>
    </location>
</feature>
<protein>
    <submittedName>
        <fullName evidence="2">Uncharacterized protein</fullName>
    </submittedName>
</protein>
<reference evidence="2 3" key="1">
    <citation type="submission" date="2020-02" db="EMBL/GenBank/DDBJ databases">
        <title>Comparative genomics of the hypocrealean fungal genus Beauvera.</title>
        <authorList>
            <person name="Showalter D.N."/>
            <person name="Bushley K.E."/>
            <person name="Rehner S.A."/>
        </authorList>
    </citation>
    <scope>NUCLEOTIDE SEQUENCE [LARGE SCALE GENOMIC DNA]</scope>
    <source>
        <strain evidence="2 3">ARSEF4384</strain>
    </source>
</reference>
<proteinExistence type="predicted"/>
<sequence length="203" mass="22731">MRVHFMNMAFLTEQTSEAWKALVEAGENSDITSDREETASGKDDQDELNKEPLYLPGGLEAPDANAALSQNHEIVTWTESNRPVTSIDQKTRKAGIIGADYEERRERGILPDLPLASRTSFNFEQSVRQRGQLRSHGAEQKPNLRNKVFRQADMNSVGKAQDGDGIYGASERRVNYSSLAFHTRLLVWVVCIVVLAAKAERNL</sequence>
<gene>
    <name evidence="2" type="ORF">G3M48_010305</name>
</gene>
<evidence type="ECO:0000313" key="3">
    <source>
        <dbReference type="Proteomes" id="UP001397290"/>
    </source>
</evidence>
<evidence type="ECO:0000256" key="1">
    <source>
        <dbReference type="SAM" id="MobiDB-lite"/>
    </source>
</evidence>